<organism evidence="1">
    <name type="scientific">Candidatus Atribacter allofermentans</name>
    <dbReference type="NCBI Taxonomy" id="1852833"/>
    <lineage>
        <taxon>Bacteria</taxon>
        <taxon>Pseudomonadati</taxon>
        <taxon>Atribacterota</taxon>
        <taxon>Atribacteria</taxon>
        <taxon>Atribacterales</taxon>
        <taxon>Atribacteraceae</taxon>
        <taxon>Atribacter</taxon>
    </lineage>
</organism>
<dbReference type="Proteomes" id="UP000485569">
    <property type="component" value="Unassembled WGS sequence"/>
</dbReference>
<accession>A0A1V5SIH1</accession>
<name>A0A1V5SIH1_9BACT</name>
<protein>
    <recommendedName>
        <fullName evidence="2">Phosphoenolpyruvate carboxykinase</fullName>
    </recommendedName>
</protein>
<proteinExistence type="predicted"/>
<evidence type="ECO:0000313" key="1">
    <source>
        <dbReference type="EMBL" id="OQA54349.1"/>
    </source>
</evidence>
<dbReference type="SUPFAM" id="SSF53795">
    <property type="entry name" value="PEP carboxykinase-like"/>
    <property type="match status" value="1"/>
</dbReference>
<comment type="caution">
    <text evidence="1">The sequence shown here is derived from an EMBL/GenBank/DDBJ whole genome shotgun (WGS) entry which is preliminary data.</text>
</comment>
<dbReference type="AlphaFoldDB" id="A0A1V5SIH1"/>
<sequence length="589" mass="67350">MKSFTLRKKEVIIHTEGEICGNIQELTNSPIFERIVHAFMDHLKKHNSLLSDSLFPPEAELSYRSKILSLLRILTTSSLEEVVKILPDYSYFLDKKNLLHEFVEKLYNFWRRYERYMICHSESGIYSHDQKPYRTFNMTVERLSHLVRAGYRDICENITGTHPRVYRQVDAGCQAGIIAVPKIWNPPSEEYRELLSIPFIRQLMIQPPLLLDPPMNKRTGHFQKVTQNLLSNIMIDEKKWLCYPAQVGKLVIFIYFEEGFMGLGCSLANLFELADDDQIKEGPDAIYLYGVDPAMFPTDINSETVFFDDEPNQILIGFVPGNDQYGYFGYLKKMVLTLHNVVMMKKGILPFHGAAFRITNLDKSVFTIAIIGDTATGKSETLEALRIMGNGYIADLKIIADDMGSFEIDETNHQILCYGTEIGAFVRLDDLEKGYAFEQIDRAIIMSPQKTNARVILPVTTVDCILKGFPIDYIFYANNHEEIDEFHPVIERFPDIEKALEVFQEGKAMSKGTTTSVGIVNSYFANIFGPIQYFDLHEKIAQRYFSEFFKANIFIGQIRTRLGIPGQEMNGPQTASTALIELVGLKSKK</sequence>
<evidence type="ECO:0008006" key="2">
    <source>
        <dbReference type="Google" id="ProtNLM"/>
    </source>
</evidence>
<dbReference type="EMBL" id="MWBQ01000218">
    <property type="protein sequence ID" value="OQA54349.1"/>
    <property type="molecule type" value="Genomic_DNA"/>
</dbReference>
<gene>
    <name evidence="1" type="ORF">BWY41_02179</name>
</gene>
<reference evidence="1" key="1">
    <citation type="submission" date="2017-02" db="EMBL/GenBank/DDBJ databases">
        <title>Delving into the versatile metabolic prowess of the omnipresent phylum Bacteroidetes.</title>
        <authorList>
            <person name="Nobu M.K."/>
            <person name="Mei R."/>
            <person name="Narihiro T."/>
            <person name="Kuroda K."/>
            <person name="Liu W.-T."/>
        </authorList>
    </citation>
    <scope>NUCLEOTIDE SEQUENCE</scope>
    <source>
        <strain evidence="1">ADurb.Bin276</strain>
    </source>
</reference>